<name>A0AAU7ZQ24_9BACT</name>
<sequence>MLRNEVLTTWTTEQGLPQNFVTSLAQTSDGFLWVGTMNGLVRFDGVHFRGFSQDGPPELQGFIRALVKDGGDGLWIVTASGLFHYERHHFVPIFFEQRSRYRIETLARSNDGELWLYFEDRLERTHADKLVAASLPDDVHRISDMTESSDGSLWIADRENIFRMRGRATVAKYKLPDCHLVHADRFGDVWAGDGHHLFHFEGTGFTQVKNPGLGNFVSVTIDSHHRLWMASGGLHGLSRRSGDELETLTEADGLASNDVRTILEDRNGDFWLGTIAGLERLHQGIFTNYSTLDKVAGNRSQTESIFEQKDGSIWAGTLEGGVMRWKAGHWQRFDKAQGLLPGQVRGFIENGSIPAIAISDYGIFEQRAGRFTKMPLIPHGYVSTPVISGDGSVWFRIDNRGLFRLKDGKLTELGSKDGLSGTPLSSLTVDREGTLWAGDATGLQRWNGQRFERALSTNEPVHCVAWPKGGIAVGTRNGILLRNGTNGAGRMLTQNEGLPGNLVLDILSDDQNNLWIVTASAIARITREMWTAYADGSISRVDPEIFTETDGLRSRYVLPLNQITAIRAHDGRLWFATIKGPAVIDPRLPDVRPAQAVVDSIVVDDLHHLAGDLTVGPGRHRITFAYTSPATVAPEQTRFHYRLTGWDHDWVDAGTSREVSYTGLPPGRYRFEVVAFNREGGSSRLPAQAQIQLQPFFWQTRWFLLLATLVVMGAVVEITRRFTRRRAERLSLRFQERAAERERIAHQIHDTVIQDLIGATLQLELIGFEVTDRPEASRGMLVTLAERMRETIVRSRNMVSNLHSTAVAQYSLVEVLQHSEAEFRSGPLPIFDLICTGEPREVHPLVRDEVYRICREALANSFRHANAAYVSVEVHFLPDMLEVEISDDGKGMTKELLQHGRPGHFGLRGMQAHAQRIGATLLTESEPGQGTNVILRVKTYNSFWRRNGKRKIRSGNNTAS</sequence>
<keyword evidence="2" id="KW-0418">Kinase</keyword>
<dbReference type="GO" id="GO:0046983">
    <property type="term" value="F:protein dimerization activity"/>
    <property type="evidence" value="ECO:0007669"/>
    <property type="project" value="InterPro"/>
</dbReference>
<keyword evidence="4" id="KW-1133">Transmembrane helix</keyword>
<dbReference type="InterPro" id="IPR003594">
    <property type="entry name" value="HATPase_dom"/>
</dbReference>
<keyword evidence="4" id="KW-0472">Membrane</keyword>
<dbReference type="KEGG" id="tpsc:RBB77_21845"/>
<evidence type="ECO:0000256" key="4">
    <source>
        <dbReference type="SAM" id="Phobius"/>
    </source>
</evidence>
<dbReference type="InterPro" id="IPR036890">
    <property type="entry name" value="HATPase_C_sf"/>
</dbReference>
<evidence type="ECO:0000313" key="6">
    <source>
        <dbReference type="EMBL" id="XCB33032.1"/>
    </source>
</evidence>
<dbReference type="SMART" id="SM00387">
    <property type="entry name" value="HATPase_c"/>
    <property type="match status" value="1"/>
</dbReference>
<dbReference type="CDD" id="cd16917">
    <property type="entry name" value="HATPase_UhpB-NarQ-NarX-like"/>
    <property type="match status" value="1"/>
</dbReference>
<evidence type="ECO:0000256" key="3">
    <source>
        <dbReference type="ARBA" id="ARBA00023012"/>
    </source>
</evidence>
<dbReference type="AlphaFoldDB" id="A0AAU7ZQ24"/>
<proteinExistence type="predicted"/>
<protein>
    <submittedName>
        <fullName evidence="6">Two-component regulator propeller domain-containing protein</fullName>
    </submittedName>
</protein>
<dbReference type="Gene3D" id="2.60.40.10">
    <property type="entry name" value="Immunoglobulins"/>
    <property type="match status" value="1"/>
</dbReference>
<dbReference type="Pfam" id="PF07730">
    <property type="entry name" value="HisKA_3"/>
    <property type="match status" value="1"/>
</dbReference>
<dbReference type="PANTHER" id="PTHR24421">
    <property type="entry name" value="NITRATE/NITRITE SENSOR PROTEIN NARX-RELATED"/>
    <property type="match status" value="1"/>
</dbReference>
<keyword evidence="1" id="KW-0808">Transferase</keyword>
<dbReference type="Pfam" id="PF07495">
    <property type="entry name" value="Y_Y_Y"/>
    <property type="match status" value="1"/>
</dbReference>
<dbReference type="InterPro" id="IPR011110">
    <property type="entry name" value="Reg_prop"/>
</dbReference>
<dbReference type="PANTHER" id="PTHR24421:SF62">
    <property type="entry name" value="SENSORY TRANSDUCTION HISTIDINE KINASE"/>
    <property type="match status" value="1"/>
</dbReference>
<dbReference type="EMBL" id="CP132942">
    <property type="protein sequence ID" value="XCB33032.1"/>
    <property type="molecule type" value="Genomic_DNA"/>
</dbReference>
<reference evidence="6" key="1">
    <citation type="submission" date="2023-08" db="EMBL/GenBank/DDBJ databases">
        <authorList>
            <person name="Messyasz A."/>
            <person name="Mannisto M.K."/>
            <person name="Kerkhof L.J."/>
            <person name="Haggblom M."/>
        </authorList>
    </citation>
    <scope>NUCLEOTIDE SEQUENCE</scope>
    <source>
        <strain evidence="6">X5P6</strain>
    </source>
</reference>
<dbReference type="Gene3D" id="2.130.10.10">
    <property type="entry name" value="YVTN repeat-like/Quinoprotein amine dehydrogenase"/>
    <property type="match status" value="3"/>
</dbReference>
<dbReference type="Gene3D" id="3.30.565.10">
    <property type="entry name" value="Histidine kinase-like ATPase, C-terminal domain"/>
    <property type="match status" value="1"/>
</dbReference>
<dbReference type="Gene3D" id="1.20.5.1930">
    <property type="match status" value="1"/>
</dbReference>
<dbReference type="InterPro" id="IPR013783">
    <property type="entry name" value="Ig-like_fold"/>
</dbReference>
<dbReference type="InterPro" id="IPR015943">
    <property type="entry name" value="WD40/YVTN_repeat-like_dom_sf"/>
</dbReference>
<dbReference type="InterPro" id="IPR050482">
    <property type="entry name" value="Sensor_HK_TwoCompSys"/>
</dbReference>
<dbReference type="Pfam" id="PF02518">
    <property type="entry name" value="HATPase_c"/>
    <property type="match status" value="1"/>
</dbReference>
<evidence type="ECO:0000256" key="2">
    <source>
        <dbReference type="ARBA" id="ARBA00022777"/>
    </source>
</evidence>
<dbReference type="InterPro" id="IPR011123">
    <property type="entry name" value="Y_Y_Y"/>
</dbReference>
<dbReference type="RefSeq" id="WP_353063874.1">
    <property type="nucleotide sequence ID" value="NZ_CP132942.1"/>
</dbReference>
<keyword evidence="4" id="KW-0812">Transmembrane</keyword>
<evidence type="ECO:0000259" key="5">
    <source>
        <dbReference type="SMART" id="SM00387"/>
    </source>
</evidence>
<dbReference type="SUPFAM" id="SSF63829">
    <property type="entry name" value="Calcium-dependent phosphotriesterase"/>
    <property type="match status" value="3"/>
</dbReference>
<feature type="transmembrane region" description="Helical" evidence="4">
    <location>
        <begin position="702"/>
        <end position="719"/>
    </location>
</feature>
<reference evidence="6" key="2">
    <citation type="journal article" date="2024" name="Environ. Microbiol.">
        <title>Genome analysis and description of Tunturibacter gen. nov. expands the diversity of Terriglobia in tundra soils.</title>
        <authorList>
            <person name="Messyasz A."/>
            <person name="Mannisto M.K."/>
            <person name="Kerkhof L.J."/>
            <person name="Haggblom M.M."/>
        </authorList>
    </citation>
    <scope>NUCLEOTIDE SEQUENCE</scope>
    <source>
        <strain evidence="6">X5P6</strain>
    </source>
</reference>
<evidence type="ECO:0000256" key="1">
    <source>
        <dbReference type="ARBA" id="ARBA00022679"/>
    </source>
</evidence>
<dbReference type="InterPro" id="IPR011712">
    <property type="entry name" value="Sig_transdc_His_kin_sub3_dim/P"/>
</dbReference>
<dbReference type="SUPFAM" id="SSF55874">
    <property type="entry name" value="ATPase domain of HSP90 chaperone/DNA topoisomerase II/histidine kinase"/>
    <property type="match status" value="1"/>
</dbReference>
<dbReference type="GO" id="GO:0000155">
    <property type="term" value="F:phosphorelay sensor kinase activity"/>
    <property type="evidence" value="ECO:0007669"/>
    <property type="project" value="InterPro"/>
</dbReference>
<keyword evidence="3" id="KW-0902">Two-component regulatory system</keyword>
<dbReference type="GO" id="GO:0016020">
    <property type="term" value="C:membrane"/>
    <property type="evidence" value="ECO:0007669"/>
    <property type="project" value="InterPro"/>
</dbReference>
<gene>
    <name evidence="6" type="ORF">RBB77_21845</name>
</gene>
<feature type="domain" description="Histidine kinase/HSP90-like ATPase" evidence="5">
    <location>
        <begin position="845"/>
        <end position="941"/>
    </location>
</feature>
<dbReference type="Pfam" id="PF07494">
    <property type="entry name" value="Reg_prop"/>
    <property type="match status" value="2"/>
</dbReference>
<accession>A0AAU7ZQ24</accession>
<organism evidence="6">
    <name type="scientific">Tunturiibacter psychrotolerans</name>
    <dbReference type="NCBI Taxonomy" id="3069686"/>
    <lineage>
        <taxon>Bacteria</taxon>
        <taxon>Pseudomonadati</taxon>
        <taxon>Acidobacteriota</taxon>
        <taxon>Terriglobia</taxon>
        <taxon>Terriglobales</taxon>
        <taxon>Acidobacteriaceae</taxon>
        <taxon>Tunturiibacter</taxon>
    </lineage>
</organism>